<keyword evidence="3" id="KW-1185">Reference proteome</keyword>
<dbReference type="Proteomes" id="UP000305067">
    <property type="component" value="Unassembled WGS sequence"/>
</dbReference>
<gene>
    <name evidence="2" type="ORF">BDV98DRAFT_507614</name>
</gene>
<reference evidence="2 3" key="1">
    <citation type="journal article" date="2019" name="Nat. Ecol. Evol.">
        <title>Megaphylogeny resolves global patterns of mushroom evolution.</title>
        <authorList>
            <person name="Varga T."/>
            <person name="Krizsan K."/>
            <person name="Foldi C."/>
            <person name="Dima B."/>
            <person name="Sanchez-Garcia M."/>
            <person name="Sanchez-Ramirez S."/>
            <person name="Szollosi G.J."/>
            <person name="Szarkandi J.G."/>
            <person name="Papp V."/>
            <person name="Albert L."/>
            <person name="Andreopoulos W."/>
            <person name="Angelini C."/>
            <person name="Antonin V."/>
            <person name="Barry K.W."/>
            <person name="Bougher N.L."/>
            <person name="Buchanan P."/>
            <person name="Buyck B."/>
            <person name="Bense V."/>
            <person name="Catcheside P."/>
            <person name="Chovatia M."/>
            <person name="Cooper J."/>
            <person name="Damon W."/>
            <person name="Desjardin D."/>
            <person name="Finy P."/>
            <person name="Geml J."/>
            <person name="Haridas S."/>
            <person name="Hughes K."/>
            <person name="Justo A."/>
            <person name="Karasinski D."/>
            <person name="Kautmanova I."/>
            <person name="Kiss B."/>
            <person name="Kocsube S."/>
            <person name="Kotiranta H."/>
            <person name="LaButti K.M."/>
            <person name="Lechner B.E."/>
            <person name="Liimatainen K."/>
            <person name="Lipzen A."/>
            <person name="Lukacs Z."/>
            <person name="Mihaltcheva S."/>
            <person name="Morgado L.N."/>
            <person name="Niskanen T."/>
            <person name="Noordeloos M.E."/>
            <person name="Ohm R.A."/>
            <person name="Ortiz-Santana B."/>
            <person name="Ovrebo C."/>
            <person name="Racz N."/>
            <person name="Riley R."/>
            <person name="Savchenko A."/>
            <person name="Shiryaev A."/>
            <person name="Soop K."/>
            <person name="Spirin V."/>
            <person name="Szebenyi C."/>
            <person name="Tomsovsky M."/>
            <person name="Tulloss R.E."/>
            <person name="Uehling J."/>
            <person name="Grigoriev I.V."/>
            <person name="Vagvolgyi C."/>
            <person name="Papp T."/>
            <person name="Martin F.M."/>
            <person name="Miettinen O."/>
            <person name="Hibbett D.S."/>
            <person name="Nagy L.G."/>
        </authorList>
    </citation>
    <scope>NUCLEOTIDE SEQUENCE [LARGE SCALE GENOMIC DNA]</scope>
    <source>
        <strain evidence="2 3">CBS 309.79</strain>
    </source>
</reference>
<dbReference type="PANTHER" id="PTHR28062:SF1">
    <property type="entry name" value="TRANSMEMBRANE PROTEIN"/>
    <property type="match status" value="1"/>
</dbReference>
<dbReference type="GO" id="GO:0005743">
    <property type="term" value="C:mitochondrial inner membrane"/>
    <property type="evidence" value="ECO:0007669"/>
    <property type="project" value="TreeGrafter"/>
</dbReference>
<dbReference type="STRING" id="1884261.A0A5C3QHG1"/>
<keyword evidence="1" id="KW-1133">Transmembrane helix</keyword>
<dbReference type="Pfam" id="PF10173">
    <property type="entry name" value="Mit_KHE1"/>
    <property type="match status" value="1"/>
</dbReference>
<evidence type="ECO:0000313" key="3">
    <source>
        <dbReference type="Proteomes" id="UP000305067"/>
    </source>
</evidence>
<dbReference type="GO" id="GO:1902600">
    <property type="term" value="P:proton transmembrane transport"/>
    <property type="evidence" value="ECO:0007669"/>
    <property type="project" value="TreeGrafter"/>
</dbReference>
<protein>
    <submittedName>
        <fullName evidence="2">Mitochondrial K+-H+ exchange-related-domain-containing protein</fullName>
    </submittedName>
</protein>
<dbReference type="InterPro" id="IPR018786">
    <property type="entry name" value="Mit_KHE1"/>
</dbReference>
<sequence length="279" mass="31964">MSSLTTALLRKPALRIVALPLARHAPAQPSNEPTNHGLLTYYHFQSAAKKREETDGNFVKRKGAWAMQKATTTWAGFGKAKTGSWKLRLYQWGEKIVDRIEFEELALKSLDPSLGPSILHPDISGKRVSEKAEAVDTIPLYYPPSILSPSSCLEHLDVLLRHRTPRHRRGFWFWFSIAPFTAPFALLPIIPNIPFFFCVWRAWHHHRAHRASQYLEECVKRKMIEPEASEELDKLYKQSSTDKGVILDRERALQISNLMEIDEVDILRAVEQANARKTS</sequence>
<dbReference type="AlphaFoldDB" id="A0A5C3QHG1"/>
<proteinExistence type="predicted"/>
<evidence type="ECO:0000313" key="2">
    <source>
        <dbReference type="EMBL" id="TFL01426.1"/>
    </source>
</evidence>
<dbReference type="GO" id="GO:0006813">
    <property type="term" value="P:potassium ion transport"/>
    <property type="evidence" value="ECO:0007669"/>
    <property type="project" value="TreeGrafter"/>
</dbReference>
<dbReference type="EMBL" id="ML178825">
    <property type="protein sequence ID" value="TFL01426.1"/>
    <property type="molecule type" value="Genomic_DNA"/>
</dbReference>
<keyword evidence="1" id="KW-0472">Membrane</keyword>
<evidence type="ECO:0000256" key="1">
    <source>
        <dbReference type="SAM" id="Phobius"/>
    </source>
</evidence>
<name>A0A5C3QHG1_9AGAR</name>
<feature type="transmembrane region" description="Helical" evidence="1">
    <location>
        <begin position="171"/>
        <end position="190"/>
    </location>
</feature>
<dbReference type="OrthoDB" id="5562676at2759"/>
<dbReference type="PANTHER" id="PTHR28062">
    <property type="entry name" value="K+-H+ EXCHANGE-LIKE PROTEIN"/>
    <property type="match status" value="1"/>
</dbReference>
<accession>A0A5C3QHG1</accession>
<keyword evidence="1" id="KW-0812">Transmembrane</keyword>
<organism evidence="2 3">
    <name type="scientific">Pterulicium gracile</name>
    <dbReference type="NCBI Taxonomy" id="1884261"/>
    <lineage>
        <taxon>Eukaryota</taxon>
        <taxon>Fungi</taxon>
        <taxon>Dikarya</taxon>
        <taxon>Basidiomycota</taxon>
        <taxon>Agaricomycotina</taxon>
        <taxon>Agaricomycetes</taxon>
        <taxon>Agaricomycetidae</taxon>
        <taxon>Agaricales</taxon>
        <taxon>Pleurotineae</taxon>
        <taxon>Pterulaceae</taxon>
        <taxon>Pterulicium</taxon>
    </lineage>
</organism>